<gene>
    <name evidence="11" type="primary">fliL</name>
    <name evidence="11" type="ORF">ACFPOC_04605</name>
</gene>
<keyword evidence="8 10" id="KW-1133">Transmembrane helix</keyword>
<proteinExistence type="inferred from homology"/>
<organism evidence="11 12">
    <name type="scientific">Rubellimicrobium aerolatum</name>
    <dbReference type="NCBI Taxonomy" id="490979"/>
    <lineage>
        <taxon>Bacteria</taxon>
        <taxon>Pseudomonadati</taxon>
        <taxon>Pseudomonadota</taxon>
        <taxon>Alphaproteobacteria</taxon>
        <taxon>Rhodobacterales</taxon>
        <taxon>Roseobacteraceae</taxon>
        <taxon>Rubellimicrobium</taxon>
    </lineage>
</organism>
<keyword evidence="4" id="KW-1003">Cell membrane</keyword>
<keyword evidence="10" id="KW-0997">Cell inner membrane</keyword>
<evidence type="ECO:0000256" key="7">
    <source>
        <dbReference type="ARBA" id="ARBA00022779"/>
    </source>
</evidence>
<reference evidence="12" key="1">
    <citation type="journal article" date="2019" name="Int. J. Syst. Evol. Microbiol.">
        <title>The Global Catalogue of Microorganisms (GCM) 10K type strain sequencing project: providing services to taxonomists for standard genome sequencing and annotation.</title>
        <authorList>
            <consortium name="The Broad Institute Genomics Platform"/>
            <consortium name="The Broad Institute Genome Sequencing Center for Infectious Disease"/>
            <person name="Wu L."/>
            <person name="Ma J."/>
        </authorList>
    </citation>
    <scope>NUCLEOTIDE SEQUENCE [LARGE SCALE GENOMIC DNA]</scope>
    <source>
        <strain evidence="12">KACC 11588</strain>
    </source>
</reference>
<keyword evidence="9 10" id="KW-0472">Membrane</keyword>
<feature type="transmembrane region" description="Helical" evidence="10">
    <location>
        <begin position="20"/>
        <end position="40"/>
    </location>
</feature>
<keyword evidence="12" id="KW-1185">Reference proteome</keyword>
<dbReference type="Pfam" id="PF03748">
    <property type="entry name" value="FliL"/>
    <property type="match status" value="1"/>
</dbReference>
<accession>A0ABW0S9U6</accession>
<name>A0ABW0S9U6_9RHOB</name>
<keyword evidence="11" id="KW-0282">Flagellum</keyword>
<evidence type="ECO:0000256" key="4">
    <source>
        <dbReference type="ARBA" id="ARBA00022475"/>
    </source>
</evidence>
<keyword evidence="11" id="KW-0966">Cell projection</keyword>
<dbReference type="InterPro" id="IPR005503">
    <property type="entry name" value="FliL"/>
</dbReference>
<sequence>MTEAAATDLPAEEKPKKSKLPLILGVVLAVLGGAGGFMAVKMGLLGSHAEEEPAPEALEEAQLPELAPAAFVALPPLVVNLPGGDGRRFLRFSGQLEVAPEHVEEVTTLSPRVVDVLNGYLRALEPREVEDPTALLRIRAQMLRRVQVVAGGDRVRDLLVMEFVIN</sequence>
<evidence type="ECO:0000256" key="10">
    <source>
        <dbReference type="RuleBase" id="RU364125"/>
    </source>
</evidence>
<dbReference type="PANTHER" id="PTHR35091">
    <property type="entry name" value="FLAGELLAR PROTEIN FLIL"/>
    <property type="match status" value="1"/>
</dbReference>
<evidence type="ECO:0000256" key="2">
    <source>
        <dbReference type="ARBA" id="ARBA00004162"/>
    </source>
</evidence>
<protein>
    <recommendedName>
        <fullName evidence="10">Flagellar protein FliL</fullName>
    </recommendedName>
</protein>
<keyword evidence="7 10" id="KW-0283">Flagellar rotation</keyword>
<keyword evidence="5 10" id="KW-0145">Chemotaxis</keyword>
<keyword evidence="6 10" id="KW-0812">Transmembrane</keyword>
<dbReference type="EMBL" id="JBHSNA010000003">
    <property type="protein sequence ID" value="MFC5565698.1"/>
    <property type="molecule type" value="Genomic_DNA"/>
</dbReference>
<dbReference type="Proteomes" id="UP001596056">
    <property type="component" value="Unassembled WGS sequence"/>
</dbReference>
<evidence type="ECO:0000256" key="8">
    <source>
        <dbReference type="ARBA" id="ARBA00022989"/>
    </source>
</evidence>
<comment type="similarity">
    <text evidence="3 10">Belongs to the FliL family.</text>
</comment>
<evidence type="ECO:0000313" key="12">
    <source>
        <dbReference type="Proteomes" id="UP001596056"/>
    </source>
</evidence>
<comment type="caution">
    <text evidence="11">The sequence shown here is derived from an EMBL/GenBank/DDBJ whole genome shotgun (WGS) entry which is preliminary data.</text>
</comment>
<evidence type="ECO:0000313" key="11">
    <source>
        <dbReference type="EMBL" id="MFC5565698.1"/>
    </source>
</evidence>
<comment type="subcellular location">
    <subcellularLocation>
        <location evidence="10">Cell inner membrane</location>
    </subcellularLocation>
    <subcellularLocation>
        <location evidence="2">Cell membrane</location>
        <topology evidence="2">Single-pass membrane protein</topology>
    </subcellularLocation>
</comment>
<dbReference type="PANTHER" id="PTHR35091:SF2">
    <property type="entry name" value="FLAGELLAR PROTEIN FLIL"/>
    <property type="match status" value="1"/>
</dbReference>
<keyword evidence="11" id="KW-0969">Cilium</keyword>
<dbReference type="RefSeq" id="WP_209838383.1">
    <property type="nucleotide sequence ID" value="NZ_JAGGJP010000003.1"/>
</dbReference>
<evidence type="ECO:0000256" key="9">
    <source>
        <dbReference type="ARBA" id="ARBA00023136"/>
    </source>
</evidence>
<evidence type="ECO:0000256" key="3">
    <source>
        <dbReference type="ARBA" id="ARBA00008281"/>
    </source>
</evidence>
<comment type="function">
    <text evidence="1 10">Controls the rotational direction of flagella during chemotaxis.</text>
</comment>
<evidence type="ECO:0000256" key="1">
    <source>
        <dbReference type="ARBA" id="ARBA00002254"/>
    </source>
</evidence>
<evidence type="ECO:0000256" key="6">
    <source>
        <dbReference type="ARBA" id="ARBA00022692"/>
    </source>
</evidence>
<evidence type="ECO:0000256" key="5">
    <source>
        <dbReference type="ARBA" id="ARBA00022500"/>
    </source>
</evidence>